<reference evidence="1" key="1">
    <citation type="submission" date="2022-06" db="EMBL/GenBank/DDBJ databases">
        <authorList>
            <person name="Berger JAMES D."/>
            <person name="Berger JAMES D."/>
        </authorList>
    </citation>
    <scope>NUCLEOTIDE SEQUENCE [LARGE SCALE GENOMIC DNA]</scope>
</reference>
<sequence length="112" mass="12604">MDLLHAENLFALQYADDNVSLWFDTPAKQTELKQLTMNVRRHDMCFSVFECKILLQDQQEPMPTLTVDSEQLELVGNSMHSSCCVSVGGGVGGEMDPNIVRDRTSYANLNHL</sequence>
<dbReference type="Proteomes" id="UP000050792">
    <property type="component" value="Unassembled WGS sequence"/>
</dbReference>
<evidence type="ECO:0008006" key="3">
    <source>
        <dbReference type="Google" id="ProtNLM"/>
    </source>
</evidence>
<proteinExistence type="predicted"/>
<keyword evidence="1" id="KW-1185">Reference proteome</keyword>
<accession>A0AA85EVE3</accession>
<name>A0AA85EVE3_9TREM</name>
<protein>
    <recommendedName>
        <fullName evidence="3">Reverse transcriptase domain-containing protein</fullName>
    </recommendedName>
</protein>
<dbReference type="WBParaSite" id="SRDH1_25160.1">
    <property type="protein sequence ID" value="SRDH1_25160.1"/>
    <property type="gene ID" value="SRDH1_25160"/>
</dbReference>
<reference evidence="2" key="2">
    <citation type="submission" date="2023-11" db="UniProtKB">
        <authorList>
            <consortium name="WormBaseParasite"/>
        </authorList>
    </citation>
    <scope>IDENTIFICATION</scope>
</reference>
<evidence type="ECO:0000313" key="2">
    <source>
        <dbReference type="WBParaSite" id="SRDH1_25160.1"/>
    </source>
</evidence>
<evidence type="ECO:0000313" key="1">
    <source>
        <dbReference type="Proteomes" id="UP000050792"/>
    </source>
</evidence>
<organism evidence="1 2">
    <name type="scientific">Schistosoma rodhaini</name>
    <dbReference type="NCBI Taxonomy" id="6188"/>
    <lineage>
        <taxon>Eukaryota</taxon>
        <taxon>Metazoa</taxon>
        <taxon>Spiralia</taxon>
        <taxon>Lophotrochozoa</taxon>
        <taxon>Platyhelminthes</taxon>
        <taxon>Trematoda</taxon>
        <taxon>Digenea</taxon>
        <taxon>Strigeidida</taxon>
        <taxon>Schistosomatoidea</taxon>
        <taxon>Schistosomatidae</taxon>
        <taxon>Schistosoma</taxon>
    </lineage>
</organism>
<dbReference type="AlphaFoldDB" id="A0AA85EVE3"/>